<keyword evidence="2" id="KW-1185">Reference proteome</keyword>
<reference evidence="1" key="1">
    <citation type="submission" date="2021-03" db="EMBL/GenBank/DDBJ databases">
        <title>Evolutionary priming and transition to the ectomycorrhizal habit in an iconic lineage of mushroom-forming fungi: is preadaptation a requirement?</title>
        <authorList>
            <consortium name="DOE Joint Genome Institute"/>
            <person name="Looney B.P."/>
            <person name="Miyauchi S."/>
            <person name="Morin E."/>
            <person name="Drula E."/>
            <person name="Courty P.E."/>
            <person name="Chicoki N."/>
            <person name="Fauchery L."/>
            <person name="Kohler A."/>
            <person name="Kuo A."/>
            <person name="LaButti K."/>
            <person name="Pangilinan J."/>
            <person name="Lipzen A."/>
            <person name="Riley R."/>
            <person name="Andreopoulos W."/>
            <person name="He G."/>
            <person name="Johnson J."/>
            <person name="Barry K.W."/>
            <person name="Grigoriev I.V."/>
            <person name="Nagy L."/>
            <person name="Hibbett D."/>
            <person name="Henrissat B."/>
            <person name="Matheny P.B."/>
            <person name="Labbe J."/>
            <person name="Martin A.F."/>
        </authorList>
    </citation>
    <scope>NUCLEOTIDE SEQUENCE</scope>
    <source>
        <strain evidence="1">BPL698</strain>
    </source>
</reference>
<organism evidence="1 2">
    <name type="scientific">Russula earlei</name>
    <dbReference type="NCBI Taxonomy" id="71964"/>
    <lineage>
        <taxon>Eukaryota</taxon>
        <taxon>Fungi</taxon>
        <taxon>Dikarya</taxon>
        <taxon>Basidiomycota</taxon>
        <taxon>Agaricomycotina</taxon>
        <taxon>Agaricomycetes</taxon>
        <taxon>Russulales</taxon>
        <taxon>Russulaceae</taxon>
        <taxon>Russula</taxon>
    </lineage>
</organism>
<dbReference type="Proteomes" id="UP001207468">
    <property type="component" value="Unassembled WGS sequence"/>
</dbReference>
<sequence length="108" mass="12351">MCLWLKHHLTLTFSPVSTSISSSNSADVVLNPRAQRHIAVGRIAAAKKGRVHQDCDDWCHRVEREIWFKETHVELDRATWCISEPHASFSHHGASMLCTRICNTRCTR</sequence>
<gene>
    <name evidence="1" type="ORF">F5148DRAFT_1191583</name>
</gene>
<comment type="caution">
    <text evidence="1">The sequence shown here is derived from an EMBL/GenBank/DDBJ whole genome shotgun (WGS) entry which is preliminary data.</text>
</comment>
<protein>
    <submittedName>
        <fullName evidence="1">Uncharacterized protein</fullName>
    </submittedName>
</protein>
<evidence type="ECO:0000313" key="2">
    <source>
        <dbReference type="Proteomes" id="UP001207468"/>
    </source>
</evidence>
<name>A0ACC0UBR6_9AGAM</name>
<evidence type="ECO:0000313" key="1">
    <source>
        <dbReference type="EMBL" id="KAI9508942.1"/>
    </source>
</evidence>
<proteinExistence type="predicted"/>
<accession>A0ACC0UBR6</accession>
<dbReference type="EMBL" id="JAGFNK010000076">
    <property type="protein sequence ID" value="KAI9508942.1"/>
    <property type="molecule type" value="Genomic_DNA"/>
</dbReference>